<dbReference type="Pfam" id="PF00378">
    <property type="entry name" value="ECH_1"/>
    <property type="match status" value="1"/>
</dbReference>
<dbReference type="SUPFAM" id="SSF52096">
    <property type="entry name" value="ClpP/crotonase"/>
    <property type="match status" value="1"/>
</dbReference>
<dbReference type="SUPFAM" id="SSF53328">
    <property type="entry name" value="Formyltransferase"/>
    <property type="match status" value="1"/>
</dbReference>
<comment type="caution">
    <text evidence="2">The sequence shown here is derived from an EMBL/GenBank/DDBJ whole genome shotgun (WGS) entry which is preliminary data.</text>
</comment>
<dbReference type="InterPro" id="IPR029045">
    <property type="entry name" value="ClpP/crotonase-like_dom_sf"/>
</dbReference>
<dbReference type="AlphaFoldDB" id="A0AAE0TQH7"/>
<dbReference type="Proteomes" id="UP001274830">
    <property type="component" value="Unassembled WGS sequence"/>
</dbReference>
<name>A0AAE0TQH7_9PEZI</name>
<protein>
    <submittedName>
        <fullName evidence="2">Uncharacterized protein</fullName>
    </submittedName>
</protein>
<dbReference type="InterPro" id="IPR036477">
    <property type="entry name" value="Formyl_transf_N_sf"/>
</dbReference>
<keyword evidence="3" id="KW-1185">Reference proteome</keyword>
<dbReference type="InterPro" id="IPR047180">
    <property type="entry name" value="HoxX-like"/>
</dbReference>
<gene>
    <name evidence="2" type="ORF">LTR78_008659</name>
</gene>
<dbReference type="EMBL" id="JAUTXT010000043">
    <property type="protein sequence ID" value="KAK3671381.1"/>
    <property type="molecule type" value="Genomic_DNA"/>
</dbReference>
<dbReference type="PANTHER" id="PTHR43388">
    <property type="entry name" value="HYDROGENASE MATURATION FACTOR HOXX"/>
    <property type="match status" value="1"/>
</dbReference>
<dbReference type="Gene3D" id="3.90.226.10">
    <property type="entry name" value="2-enoyl-CoA Hydratase, Chain A, domain 1"/>
    <property type="match status" value="1"/>
</dbReference>
<evidence type="ECO:0000313" key="3">
    <source>
        <dbReference type="Proteomes" id="UP001274830"/>
    </source>
</evidence>
<dbReference type="PANTHER" id="PTHR43388:SF1">
    <property type="entry name" value="HYDROGENASE MATURATION FACTOR HOXX"/>
    <property type="match status" value="1"/>
</dbReference>
<proteinExistence type="predicted"/>
<sequence length="755" mass="83113">MKILFLCTAHNSLSQRLFLALSGSHNVSIEYALSDEVMISAAALARPDIIICPFLTTLVPKVLYEKYLTLIIHPGPPGDAGPSALDYVLMGDDGSIDDVDDLMLQLDRKESTTGLTVLQAIEQFDAGPVWAFDQFPIDIDEPGLTKSSLYRGAVSNAAVAATVTALRRIQDAALSSAHDFAGAPKVYSTQRGRNSPITWSSQLTADPKFAVLSVSDHSPFLGGKLHHRPLLKAASRSFDLTKHSAQQVSRRIRCADSQPGVLSAIFGPSLYLYGGTIESGSPTLPKTKLFVGKTRILATRNESVCVEAADGNGVWITHVRRPKTKTDKALWPKVPATNGLLELGVINHADVLCLDSPLLTDWSRVSWDTLQEVWVDFVTDKHGNTSAYLHFDIYNGAMSTNQCSHLLSAMEYIIQRHATGHPIRAVVLMGGAYFSNGIALNVIEAASDAATESWLNINRIDDLVQMILQEFPRRNIITVAAVRGNAAAGGVAFAAACDYVIAGSKVVLNPAYRAVGLYGSEYHTISYFGRCGTARAKHLLRAMKPMSPSQAQGYSLVDFVFPSGPELDNCIRYHVEMLVKNGDLKRGPWKASVDTSAASLAKVRAMELSEMSKDFWSARSVRYHSRRFDFVRKVKPRQTQLRFATHRRLQQGVSMHDEEELDSFDDVSYYEQLAKRLAADALRDEVRGEMSSMVARWTEQEQMERVHRRGSVALQFEQETARVALPGAERKTETVFSCYYNPIDNGIITPPTSPG</sequence>
<organism evidence="2 3">
    <name type="scientific">Recurvomyces mirabilis</name>
    <dbReference type="NCBI Taxonomy" id="574656"/>
    <lineage>
        <taxon>Eukaryota</taxon>
        <taxon>Fungi</taxon>
        <taxon>Dikarya</taxon>
        <taxon>Ascomycota</taxon>
        <taxon>Pezizomycotina</taxon>
        <taxon>Dothideomycetes</taxon>
        <taxon>Dothideomycetidae</taxon>
        <taxon>Mycosphaerellales</taxon>
        <taxon>Teratosphaeriaceae</taxon>
        <taxon>Recurvomyces</taxon>
    </lineage>
</organism>
<dbReference type="InterPro" id="IPR001753">
    <property type="entry name" value="Enoyl-CoA_hydra/iso"/>
</dbReference>
<keyword evidence="1" id="KW-0843">Virulence</keyword>
<evidence type="ECO:0000256" key="1">
    <source>
        <dbReference type="ARBA" id="ARBA00023026"/>
    </source>
</evidence>
<accession>A0AAE0TQH7</accession>
<dbReference type="Gene3D" id="3.40.50.12230">
    <property type="match status" value="1"/>
</dbReference>
<evidence type="ECO:0000313" key="2">
    <source>
        <dbReference type="EMBL" id="KAK3671381.1"/>
    </source>
</evidence>
<reference evidence="2" key="1">
    <citation type="submission" date="2023-07" db="EMBL/GenBank/DDBJ databases">
        <title>Black Yeasts Isolated from many extreme environments.</title>
        <authorList>
            <person name="Coleine C."/>
            <person name="Stajich J.E."/>
            <person name="Selbmann L."/>
        </authorList>
    </citation>
    <scope>NUCLEOTIDE SEQUENCE</scope>
    <source>
        <strain evidence="2">CCFEE 5485</strain>
    </source>
</reference>